<comment type="similarity">
    <text evidence="2">Belongs to the actin family.</text>
</comment>
<evidence type="ECO:0000256" key="2">
    <source>
        <dbReference type="RuleBase" id="RU000487"/>
    </source>
</evidence>
<dbReference type="Gene3D" id="3.30.420.40">
    <property type="match status" value="2"/>
</dbReference>
<accession>A0A7J7JX27</accession>
<evidence type="ECO:0000313" key="5">
    <source>
        <dbReference type="Proteomes" id="UP000593567"/>
    </source>
</evidence>
<dbReference type="OrthoDB" id="337660at2759"/>
<feature type="region of interest" description="Disordered" evidence="3">
    <location>
        <begin position="116"/>
        <end position="147"/>
    </location>
</feature>
<proteinExistence type="inferred from homology"/>
<dbReference type="Proteomes" id="UP000593567">
    <property type="component" value="Unassembled WGS sequence"/>
</dbReference>
<comment type="caution">
    <text evidence="4">The sequence shown here is derived from an EMBL/GenBank/DDBJ whole genome shotgun (WGS) entry which is preliminary data.</text>
</comment>
<evidence type="ECO:0008006" key="6">
    <source>
        <dbReference type="Google" id="ProtNLM"/>
    </source>
</evidence>
<dbReference type="CDD" id="cd10169">
    <property type="entry name" value="ASKHA_NBD_actin-like"/>
    <property type="match status" value="1"/>
</dbReference>
<keyword evidence="5" id="KW-1185">Reference proteome</keyword>
<dbReference type="InterPro" id="IPR004000">
    <property type="entry name" value="Actin"/>
</dbReference>
<feature type="compositionally biased region" description="Polar residues" evidence="3">
    <location>
        <begin position="220"/>
        <end position="236"/>
    </location>
</feature>
<dbReference type="AlphaFoldDB" id="A0A7J7JX27"/>
<evidence type="ECO:0000313" key="4">
    <source>
        <dbReference type="EMBL" id="KAF6030274.1"/>
    </source>
</evidence>
<feature type="compositionally biased region" description="Low complexity" evidence="3">
    <location>
        <begin position="320"/>
        <end position="333"/>
    </location>
</feature>
<name>A0A7J7JX27_BUGNE</name>
<feature type="region of interest" description="Disordered" evidence="3">
    <location>
        <begin position="164"/>
        <end position="184"/>
    </location>
</feature>
<evidence type="ECO:0000256" key="3">
    <source>
        <dbReference type="SAM" id="MobiDB-lite"/>
    </source>
</evidence>
<dbReference type="SUPFAM" id="SSF50729">
    <property type="entry name" value="PH domain-like"/>
    <property type="match status" value="1"/>
</dbReference>
<dbReference type="PANTHER" id="PTHR11937">
    <property type="entry name" value="ACTIN"/>
    <property type="match status" value="1"/>
</dbReference>
<organism evidence="4 5">
    <name type="scientific">Bugula neritina</name>
    <name type="common">Brown bryozoan</name>
    <name type="synonym">Sertularia neritina</name>
    <dbReference type="NCBI Taxonomy" id="10212"/>
    <lineage>
        <taxon>Eukaryota</taxon>
        <taxon>Metazoa</taxon>
        <taxon>Spiralia</taxon>
        <taxon>Lophotrochozoa</taxon>
        <taxon>Bryozoa</taxon>
        <taxon>Gymnolaemata</taxon>
        <taxon>Cheilostomatida</taxon>
        <taxon>Flustrina</taxon>
        <taxon>Buguloidea</taxon>
        <taxon>Bugulidae</taxon>
        <taxon>Bugula</taxon>
    </lineage>
</organism>
<dbReference type="EMBL" id="VXIV02001722">
    <property type="protein sequence ID" value="KAF6030274.1"/>
    <property type="molecule type" value="Genomic_DNA"/>
</dbReference>
<dbReference type="SUPFAM" id="SSF53067">
    <property type="entry name" value="Actin-like ATPase domain"/>
    <property type="match status" value="2"/>
</dbReference>
<feature type="region of interest" description="Disordered" evidence="3">
    <location>
        <begin position="302"/>
        <end position="333"/>
    </location>
</feature>
<feature type="compositionally biased region" description="Basic and acidic residues" evidence="3">
    <location>
        <begin position="255"/>
        <end position="264"/>
    </location>
</feature>
<dbReference type="Pfam" id="PF00022">
    <property type="entry name" value="Actin"/>
    <property type="match status" value="1"/>
</dbReference>
<reference evidence="4" key="1">
    <citation type="submission" date="2020-06" db="EMBL/GenBank/DDBJ databases">
        <title>Draft genome of Bugula neritina, a colonial animal packing powerful symbionts and potential medicines.</title>
        <authorList>
            <person name="Rayko M."/>
        </authorList>
    </citation>
    <scope>NUCLEOTIDE SEQUENCE [LARGE SCALE GENOMIC DNA]</scope>
    <source>
        <strain evidence="4">Kwan_BN1</strain>
    </source>
</reference>
<gene>
    <name evidence="4" type="ORF">EB796_011415</name>
</gene>
<dbReference type="InterPro" id="IPR043129">
    <property type="entry name" value="ATPase_NBD"/>
</dbReference>
<feature type="compositionally biased region" description="Low complexity" evidence="3">
    <location>
        <begin position="238"/>
        <end position="254"/>
    </location>
</feature>
<comment type="function">
    <text evidence="1">Actins are highly conserved proteins that are involved in various types of cell motility and are ubiquitously expressed in all eukaryotic cells.</text>
</comment>
<protein>
    <recommendedName>
        <fullName evidence="6">Actin</fullName>
    </recommendedName>
</protein>
<evidence type="ECO:0000256" key="1">
    <source>
        <dbReference type="ARBA" id="ARBA00003520"/>
    </source>
</evidence>
<feature type="region of interest" description="Disordered" evidence="3">
    <location>
        <begin position="220"/>
        <end position="271"/>
    </location>
</feature>
<sequence>MSLNLLLRLSEDEFEKLLSAADVQSALDIIFELQDAMMKEQERFDAISTALSNIHDKSSLQFTRLSEELIDSQNKLALLVLRNKHCFQLTKEPEDEHDVDASLNYNCCLSNRDSNELKGADNSNSTESSTEDFRHKGKSKGADKNLKEQLPHINNLDSVYIQSDSNCNYNSDERKQANSPFNSPRLESTALLSVSTPTQSTFDKKSKRVLTVKTANLSGCNADSPHLLTNSQLRTNSKSEASDSSKTVSSVKSNISHDNDDSTNKFHPLPNCNPSSTLHAFGTSNTVSSINTSLAYDAGSTSLGSISPGLRSPRSDISNLSTPRSFRSLSSPRSDISTATLKSHQKLSPLPVSCILDLDMPETNIDEDERVTLCEELVSDKISCTTDESGFTSASSESDIPLTSPDIVFDYHLEDEEKVEEKISLRGWDPSKLVDELYKVELATEPSNDREVINMEGYLERLPIGKNKNTLLRTWKQTYCKAIDGILYFYNAKESTEHYSFMSLMGGELEELSNRMIGIDDMRGHYLMVRCAEADHSNWKKSFYTQIKCSPHTNYVHPCLVCADNSLVPKVVIVDIGSTSIRAGILGNEPSYPQLFFPSVTSTSNEGQLVVGREAYLPENRVNGIHKPIGTCKDKTETYCVNVQVMPKLFQEIFSQLKINVKDYTILLSTPHQFSSRLKEEILNILITKNGAGGVSMINQSLLTPYIYNAVSGIVVDIGERIEVAALTDGYLVEGTLSRQWFGGTHITDTLTTYLAEHKLLAPAEQLIARLVKEKACFMSQDYGDDLLKYMCNERQCEFKIDLQDFDLPKEFPTRRISIDTARFKASEGLIKTELHGMDSPTLPRLIHNVVNNCPINIRREMWQSIYLSGGTTLTPGFPERLQKELGKIVPSSINVQVHASPHRYHAAYIGACILAKLPHFHQSCISREDWLTNGTASLNKWKT</sequence>
<dbReference type="SMART" id="SM00268">
    <property type="entry name" value="ACTIN"/>
    <property type="match status" value="1"/>
</dbReference>
<dbReference type="Gene3D" id="3.90.640.10">
    <property type="entry name" value="Actin, Chain A, domain 4"/>
    <property type="match status" value="1"/>
</dbReference>